<protein>
    <recommendedName>
        <fullName evidence="5">5-formyltetrahydrofolate cyclo-ligase</fullName>
        <ecNumber evidence="5">6.3.3.2</ecNumber>
    </recommendedName>
</protein>
<feature type="binding site" evidence="4">
    <location>
        <begin position="145"/>
        <end position="153"/>
    </location>
    <ligand>
        <name>ATP</name>
        <dbReference type="ChEBI" id="CHEBI:30616"/>
    </ligand>
</feature>
<accession>A0A1M4VPW9</accession>
<keyword evidence="7" id="KW-1185">Reference proteome</keyword>
<dbReference type="AlphaFoldDB" id="A0A1M4VPW9"/>
<dbReference type="GO" id="GO:0035999">
    <property type="term" value="P:tetrahydrofolate interconversion"/>
    <property type="evidence" value="ECO:0007669"/>
    <property type="project" value="TreeGrafter"/>
</dbReference>
<dbReference type="PANTHER" id="PTHR23407:SF1">
    <property type="entry name" value="5-FORMYLTETRAHYDROFOLATE CYCLO-LIGASE"/>
    <property type="match status" value="1"/>
</dbReference>
<dbReference type="PANTHER" id="PTHR23407">
    <property type="entry name" value="ATPASE INHIBITOR/5-FORMYLTETRAHYDROFOLATE CYCLO-LIGASE"/>
    <property type="match status" value="1"/>
</dbReference>
<name>A0A1M4VPW9_9FLAO</name>
<dbReference type="GO" id="GO:0005524">
    <property type="term" value="F:ATP binding"/>
    <property type="evidence" value="ECO:0007669"/>
    <property type="project" value="UniProtKB-KW"/>
</dbReference>
<dbReference type="Proteomes" id="UP000184236">
    <property type="component" value="Unassembled WGS sequence"/>
</dbReference>
<keyword evidence="3 4" id="KW-0067">ATP-binding</keyword>
<dbReference type="InterPro" id="IPR002698">
    <property type="entry name" value="FTHF_cligase"/>
</dbReference>
<dbReference type="NCBIfam" id="TIGR02727">
    <property type="entry name" value="MTHFS_bact"/>
    <property type="match status" value="1"/>
</dbReference>
<evidence type="ECO:0000256" key="1">
    <source>
        <dbReference type="ARBA" id="ARBA00010638"/>
    </source>
</evidence>
<proteinExistence type="inferred from homology"/>
<evidence type="ECO:0000313" key="7">
    <source>
        <dbReference type="Proteomes" id="UP000184236"/>
    </source>
</evidence>
<sequence>MALRRSAIFFINLNMKKSELRKKYLEKRMSLSDEEIFQQSEEIFRNFIGYFKPLPEQKVHIFIPIHKFREINTRFFIDYFFSRNIKVFVPKVVDTKLISVEIFKDTIFEYNQWNISEPVSNEDSGISDFDYIITPLLYGDGCGNRIGYGKGFYDRFFENISAKSKKIGVNYFNPDEIIDDVREEDVPLDYLVTPTEVLSFFNNGLE</sequence>
<feature type="binding site" evidence="4">
    <location>
        <begin position="17"/>
        <end position="21"/>
    </location>
    <ligand>
        <name>ATP</name>
        <dbReference type="ChEBI" id="CHEBI:30616"/>
    </ligand>
</feature>
<keyword evidence="5" id="KW-0460">Magnesium</keyword>
<dbReference type="STRING" id="1302685.SAMN05444408_103224"/>
<dbReference type="InterPro" id="IPR024185">
    <property type="entry name" value="FTHF_cligase-like_sf"/>
</dbReference>
<feature type="binding site" evidence="4">
    <location>
        <position position="63"/>
    </location>
    <ligand>
        <name>substrate</name>
    </ligand>
</feature>
<evidence type="ECO:0000256" key="5">
    <source>
        <dbReference type="RuleBase" id="RU361279"/>
    </source>
</evidence>
<dbReference type="InterPro" id="IPR037171">
    <property type="entry name" value="NagB/RpiA_transferase-like"/>
</dbReference>
<reference evidence="7" key="1">
    <citation type="submission" date="2016-11" db="EMBL/GenBank/DDBJ databases">
        <authorList>
            <person name="Varghese N."/>
            <person name="Submissions S."/>
        </authorList>
    </citation>
    <scope>NUCLEOTIDE SEQUENCE [LARGE SCALE GENOMIC DNA]</scope>
    <source>
        <strain evidence="7">DSM 26898</strain>
    </source>
</reference>
<dbReference type="Gene3D" id="3.40.50.10420">
    <property type="entry name" value="NagB/RpiA/CoA transferase-like"/>
    <property type="match status" value="1"/>
</dbReference>
<dbReference type="GO" id="GO:0030272">
    <property type="term" value="F:5-formyltetrahydrofolate cyclo-ligase activity"/>
    <property type="evidence" value="ECO:0007669"/>
    <property type="project" value="UniProtKB-EC"/>
</dbReference>
<gene>
    <name evidence="6" type="ORF">SAMN05444408_103224</name>
</gene>
<dbReference type="EC" id="6.3.3.2" evidence="5"/>
<dbReference type="SUPFAM" id="SSF100950">
    <property type="entry name" value="NagB/RpiA/CoA transferase-like"/>
    <property type="match status" value="1"/>
</dbReference>
<dbReference type="EMBL" id="FQVO01000003">
    <property type="protein sequence ID" value="SHE71009.1"/>
    <property type="molecule type" value="Genomic_DNA"/>
</dbReference>
<evidence type="ECO:0000256" key="2">
    <source>
        <dbReference type="ARBA" id="ARBA00022741"/>
    </source>
</evidence>
<keyword evidence="2 4" id="KW-0547">Nucleotide-binding</keyword>
<dbReference type="GO" id="GO:0009396">
    <property type="term" value="P:folic acid-containing compound biosynthetic process"/>
    <property type="evidence" value="ECO:0007669"/>
    <property type="project" value="TreeGrafter"/>
</dbReference>
<dbReference type="Pfam" id="PF01812">
    <property type="entry name" value="5-FTHF_cyc-lig"/>
    <property type="match status" value="1"/>
</dbReference>
<keyword evidence="6" id="KW-0436">Ligase</keyword>
<evidence type="ECO:0000313" key="6">
    <source>
        <dbReference type="EMBL" id="SHE71009.1"/>
    </source>
</evidence>
<comment type="similarity">
    <text evidence="1 5">Belongs to the 5-formyltetrahydrofolate cyclo-ligase family.</text>
</comment>
<keyword evidence="5" id="KW-0479">Metal-binding</keyword>
<comment type="catalytic activity">
    <reaction evidence="5">
        <text>(6S)-5-formyl-5,6,7,8-tetrahydrofolate + ATP = (6R)-5,10-methenyltetrahydrofolate + ADP + phosphate</text>
        <dbReference type="Rhea" id="RHEA:10488"/>
        <dbReference type="ChEBI" id="CHEBI:30616"/>
        <dbReference type="ChEBI" id="CHEBI:43474"/>
        <dbReference type="ChEBI" id="CHEBI:57455"/>
        <dbReference type="ChEBI" id="CHEBI:57457"/>
        <dbReference type="ChEBI" id="CHEBI:456216"/>
        <dbReference type="EC" id="6.3.3.2"/>
    </reaction>
</comment>
<evidence type="ECO:0000256" key="4">
    <source>
        <dbReference type="PIRSR" id="PIRSR006806-1"/>
    </source>
</evidence>
<feature type="binding site" evidence="4">
    <location>
        <position position="70"/>
    </location>
    <ligand>
        <name>substrate</name>
    </ligand>
</feature>
<organism evidence="6 7">
    <name type="scientific">Chryseobacterium takakiae</name>
    <dbReference type="NCBI Taxonomy" id="1302685"/>
    <lineage>
        <taxon>Bacteria</taxon>
        <taxon>Pseudomonadati</taxon>
        <taxon>Bacteroidota</taxon>
        <taxon>Flavobacteriia</taxon>
        <taxon>Flavobacteriales</taxon>
        <taxon>Weeksellaceae</taxon>
        <taxon>Chryseobacterium group</taxon>
        <taxon>Chryseobacterium</taxon>
    </lineage>
</organism>
<evidence type="ECO:0000256" key="3">
    <source>
        <dbReference type="ARBA" id="ARBA00022840"/>
    </source>
</evidence>
<dbReference type="GO" id="GO:0046872">
    <property type="term" value="F:metal ion binding"/>
    <property type="evidence" value="ECO:0007669"/>
    <property type="project" value="UniProtKB-KW"/>
</dbReference>
<comment type="cofactor">
    <cofactor evidence="5">
        <name>Mg(2+)</name>
        <dbReference type="ChEBI" id="CHEBI:18420"/>
    </cofactor>
</comment>
<dbReference type="PIRSF" id="PIRSF006806">
    <property type="entry name" value="FTHF_cligase"/>
    <property type="match status" value="1"/>
</dbReference>